<evidence type="ECO:0000256" key="1">
    <source>
        <dbReference type="ARBA" id="ARBA00022737"/>
    </source>
</evidence>
<dbReference type="Pfam" id="PF24883">
    <property type="entry name" value="NPHP3_N"/>
    <property type="match status" value="1"/>
</dbReference>
<keyword evidence="1" id="KW-0677">Repeat</keyword>
<dbReference type="InterPro" id="IPR008942">
    <property type="entry name" value="ENTH_VHS"/>
</dbReference>
<dbReference type="AlphaFoldDB" id="A0A8H5BMD9"/>
<organism evidence="4 5">
    <name type="scientific">Ephemerocybe angulata</name>
    <dbReference type="NCBI Taxonomy" id="980116"/>
    <lineage>
        <taxon>Eukaryota</taxon>
        <taxon>Fungi</taxon>
        <taxon>Dikarya</taxon>
        <taxon>Basidiomycota</taxon>
        <taxon>Agaricomycotina</taxon>
        <taxon>Agaricomycetes</taxon>
        <taxon>Agaricomycetidae</taxon>
        <taxon>Agaricales</taxon>
        <taxon>Agaricineae</taxon>
        <taxon>Psathyrellaceae</taxon>
        <taxon>Ephemerocybe</taxon>
    </lineage>
</organism>
<dbReference type="CDD" id="cd21383">
    <property type="entry name" value="GAT_GGA_Tom1-like"/>
    <property type="match status" value="1"/>
</dbReference>
<feature type="compositionally biased region" description="Low complexity" evidence="2">
    <location>
        <begin position="1"/>
        <end position="17"/>
    </location>
</feature>
<dbReference type="GO" id="GO:0051666">
    <property type="term" value="P:actin cortical patch localization"/>
    <property type="evidence" value="ECO:0007669"/>
    <property type="project" value="TreeGrafter"/>
</dbReference>
<dbReference type="GO" id="GO:0007034">
    <property type="term" value="P:vacuolar transport"/>
    <property type="evidence" value="ECO:0007669"/>
    <property type="project" value="UniProtKB-ARBA"/>
</dbReference>
<dbReference type="GO" id="GO:0035091">
    <property type="term" value="F:phosphatidylinositol binding"/>
    <property type="evidence" value="ECO:0007669"/>
    <property type="project" value="InterPro"/>
</dbReference>
<keyword evidence="5" id="KW-1185">Reference proteome</keyword>
<feature type="region of interest" description="Disordered" evidence="2">
    <location>
        <begin position="69"/>
        <end position="92"/>
    </location>
</feature>
<evidence type="ECO:0000313" key="5">
    <source>
        <dbReference type="Proteomes" id="UP000541558"/>
    </source>
</evidence>
<comment type="caution">
    <text evidence="4">The sequence shown here is derived from an EMBL/GenBank/DDBJ whole genome shotgun (WGS) entry which is preliminary data.</text>
</comment>
<evidence type="ECO:0000256" key="2">
    <source>
        <dbReference type="SAM" id="MobiDB-lite"/>
    </source>
</evidence>
<dbReference type="Pfam" id="PF00790">
    <property type="entry name" value="VHS"/>
    <property type="match status" value="1"/>
</dbReference>
<dbReference type="PANTHER" id="PTHR47789:SF2">
    <property type="entry name" value="VHS DOMAIN-CONTAINING PROTEIN"/>
    <property type="match status" value="1"/>
</dbReference>
<dbReference type="GO" id="GO:0043130">
    <property type="term" value="F:ubiquitin binding"/>
    <property type="evidence" value="ECO:0007669"/>
    <property type="project" value="InterPro"/>
</dbReference>
<feature type="region of interest" description="Disordered" evidence="2">
    <location>
        <begin position="927"/>
        <end position="962"/>
    </location>
</feature>
<proteinExistence type="predicted"/>
<dbReference type="CDD" id="cd16980">
    <property type="entry name" value="VHS_Lsb5"/>
    <property type="match status" value="1"/>
</dbReference>
<name>A0A8H5BMD9_9AGAR</name>
<feature type="compositionally biased region" description="Polar residues" evidence="2">
    <location>
        <begin position="933"/>
        <end position="948"/>
    </location>
</feature>
<dbReference type="InterPro" id="IPR056884">
    <property type="entry name" value="NPHP3-like_N"/>
</dbReference>
<feature type="domain" description="VHS" evidence="3">
    <location>
        <begin position="981"/>
        <end position="1071"/>
    </location>
</feature>
<dbReference type="PANTHER" id="PTHR47789">
    <property type="entry name" value="LAS SEVENTEEN-BINDING PROTEIN 5"/>
    <property type="match status" value="1"/>
</dbReference>
<accession>A0A8H5BMD9</accession>
<dbReference type="InterPro" id="IPR002014">
    <property type="entry name" value="VHS_dom"/>
</dbReference>
<sequence length="1271" mass="142806">MSGSATPSSSASPATPSVHHHNYYGPIQKVEKAENAIFGSNYGTIQQVQRGGEQDGGLFKTTIQYGKLSPIPDASHTRNRKISPPDSHCLPGTRRQVIQDTIAWADSKTIPDDGGGHVLWLYGHVGCGKSAIAQAVAEEFAKRKRLAGSFFFFRGSGDRSRTRRFAATIASQMMTAIPSTASFVKAALKAQPNLPTLPLDIQFQYLVFEPLLSASKRLLSIEFRRGPLLIVVDGVDECEDREEVSDWITDMLEYMKEHPRIPLRLFIASRVEAHIRTRLETSQVLLVNLVDHVATNDIAIVMRQTFDEAAKYNQVIKAYGRQWPTPADLLKLVEHTGGSFIFMATILRFILASGQGDSLPMERLPCALMIDPGLDGLYMQTLATARDRSHFSEIISTIAFLQDSLSINGLSDLLNIPRHEVVHVLVPLQSIIQVPGDDRTPIALCHSSLHNFLNTESRSGPFHAHHRHHLRIVQCCNQCLRRSTTSEFEFETEAAIYARRFMPSHWEAFLENSLKDFPNVQSQAEQLVSIIGDGDLILSTYFIVRQRVEAGVYGLAIATAEVLEGLVEDPMNRPVLHLHAKLLEILISGSSIDSSAVQQHLQRLEPTITGPSHRTDLVEQGYRFLVRSGFWRLTAEPRSSRLQHPKTNEFLIEFWLQDLAYAVEHDPDFDLARLQKKSEFWYGLHPDTSCAVEYPWPPHESDRQEPWEMSIPSSVEQVISAIEEKFSSTVFSKLTFDWHETAPKRKWVFAYQEGNYTFSMLDLVHGFKQLSLCYNGGCQHTRPPCRWPPPDAIEGRSRPRPSPRHVILVEEDIRRLFQECKLAQGNALLLTEAILSCRRKRVKASAIIEEFLPKCRIVQELIWSQIAWATASAERSRLARDAEQCRKHHEDDETTEEKLLGNLLASNADLLEALRQYDDFIHELEEAPPSHTDAPSQLGVNVQDSAESSLPPPPNQQRGQSESIPAPLTALIGFLTATGLDDPALILELCDRASASEVNAKEAARAIYREFKYAEPSSQLSAARLWAIMLRNSSHLFIDQCRSKRFLNTVEDVLYSGRTTPVVRDRILEVLGAAAYADQPMPISAFRKLWQRVKPTGKPDEGVPFDDEEFFNTSVPTLHSQFKPPIHVKVGLGPRQQEQKEERVDAPSPPKLDVTRNRIITQEEDIHRLFQECKIGQGNASLLLQALATPSTHQSDDIVEEFYSKCCSSQELIFAQIPWASAMAERSRQELEVKNGSHANEETVQEQLLTALIASNAQLSEALRDYDEAAA</sequence>
<dbReference type="Gene3D" id="3.40.50.300">
    <property type="entry name" value="P-loop containing nucleotide triphosphate hydrolases"/>
    <property type="match status" value="1"/>
</dbReference>
<gene>
    <name evidence="4" type="ORF">D9611_000932</name>
</gene>
<dbReference type="OrthoDB" id="163438at2759"/>
<dbReference type="GO" id="GO:0007015">
    <property type="term" value="P:actin filament organization"/>
    <property type="evidence" value="ECO:0007669"/>
    <property type="project" value="InterPro"/>
</dbReference>
<dbReference type="Proteomes" id="UP000541558">
    <property type="component" value="Unassembled WGS sequence"/>
</dbReference>
<dbReference type="EMBL" id="JAACJK010000163">
    <property type="protein sequence ID" value="KAF5325809.1"/>
    <property type="molecule type" value="Genomic_DNA"/>
</dbReference>
<dbReference type="SUPFAM" id="SSF48464">
    <property type="entry name" value="ENTH/VHS domain"/>
    <property type="match status" value="1"/>
</dbReference>
<dbReference type="GO" id="GO:0006897">
    <property type="term" value="P:endocytosis"/>
    <property type="evidence" value="ECO:0007669"/>
    <property type="project" value="InterPro"/>
</dbReference>
<dbReference type="SUPFAM" id="SSF52540">
    <property type="entry name" value="P-loop containing nucleoside triphosphate hydrolases"/>
    <property type="match status" value="1"/>
</dbReference>
<reference evidence="4 5" key="1">
    <citation type="journal article" date="2020" name="ISME J.">
        <title>Uncovering the hidden diversity of litter-decomposition mechanisms in mushroom-forming fungi.</title>
        <authorList>
            <person name="Floudas D."/>
            <person name="Bentzer J."/>
            <person name="Ahren D."/>
            <person name="Johansson T."/>
            <person name="Persson P."/>
            <person name="Tunlid A."/>
        </authorList>
    </citation>
    <scope>NUCLEOTIDE SEQUENCE [LARGE SCALE GENOMIC DNA]</scope>
    <source>
        <strain evidence="4 5">CBS 175.51</strain>
    </source>
</reference>
<dbReference type="PROSITE" id="PS50179">
    <property type="entry name" value="VHS"/>
    <property type="match status" value="1"/>
</dbReference>
<dbReference type="Gene3D" id="1.25.40.90">
    <property type="match status" value="1"/>
</dbReference>
<evidence type="ECO:0000259" key="3">
    <source>
        <dbReference type="PROSITE" id="PS50179"/>
    </source>
</evidence>
<dbReference type="SUPFAM" id="SSF89009">
    <property type="entry name" value="GAT-like domain"/>
    <property type="match status" value="2"/>
</dbReference>
<dbReference type="InterPro" id="IPR045007">
    <property type="entry name" value="LSB5"/>
</dbReference>
<dbReference type="InterPro" id="IPR027417">
    <property type="entry name" value="P-loop_NTPase"/>
</dbReference>
<evidence type="ECO:0000313" key="4">
    <source>
        <dbReference type="EMBL" id="KAF5325809.1"/>
    </source>
</evidence>
<dbReference type="GO" id="GO:0030479">
    <property type="term" value="C:actin cortical patch"/>
    <property type="evidence" value="ECO:0007669"/>
    <property type="project" value="TreeGrafter"/>
</dbReference>
<protein>
    <recommendedName>
        <fullName evidence="3">VHS domain-containing protein</fullName>
    </recommendedName>
</protein>
<feature type="region of interest" description="Disordered" evidence="2">
    <location>
        <begin position="1"/>
        <end position="22"/>
    </location>
</feature>